<evidence type="ECO:0000313" key="3">
    <source>
        <dbReference type="Ensembl" id="ENSCSAVP00000002544.1"/>
    </source>
</evidence>
<evidence type="ECO:0000313" key="4">
    <source>
        <dbReference type="Proteomes" id="UP000007875"/>
    </source>
</evidence>
<dbReference type="GO" id="GO:0005198">
    <property type="term" value="F:structural molecule activity"/>
    <property type="evidence" value="ECO:0007669"/>
    <property type="project" value="InterPro"/>
</dbReference>
<protein>
    <recommendedName>
        <fullName evidence="2">Band 4.1 C-terminal domain-containing protein</fullName>
    </recommendedName>
</protein>
<dbReference type="STRING" id="51511.ENSCSAVP00000002544"/>
<reference evidence="4" key="1">
    <citation type="submission" date="2003-08" db="EMBL/GenBank/DDBJ databases">
        <authorList>
            <person name="Birren B."/>
            <person name="Nusbaum C."/>
            <person name="Abebe A."/>
            <person name="Abouelleil A."/>
            <person name="Adekoya E."/>
            <person name="Ait-zahra M."/>
            <person name="Allen N."/>
            <person name="Allen T."/>
            <person name="An P."/>
            <person name="Anderson M."/>
            <person name="Anderson S."/>
            <person name="Arachchi H."/>
            <person name="Armbruster J."/>
            <person name="Bachantsang P."/>
            <person name="Baldwin J."/>
            <person name="Barry A."/>
            <person name="Bayul T."/>
            <person name="Blitshsteyn B."/>
            <person name="Bloom T."/>
            <person name="Blye J."/>
            <person name="Boguslavskiy L."/>
            <person name="Borowsky M."/>
            <person name="Boukhgalter B."/>
            <person name="Brunache A."/>
            <person name="Butler J."/>
            <person name="Calixte N."/>
            <person name="Calvo S."/>
            <person name="Camarata J."/>
            <person name="Campo K."/>
            <person name="Chang J."/>
            <person name="Cheshatsang Y."/>
            <person name="Citroen M."/>
            <person name="Collymore A."/>
            <person name="Considine T."/>
            <person name="Cook A."/>
            <person name="Cooke P."/>
            <person name="Corum B."/>
            <person name="Cuomo C."/>
            <person name="David R."/>
            <person name="Dawoe T."/>
            <person name="Degray S."/>
            <person name="Dodge S."/>
            <person name="Dooley K."/>
            <person name="Dorje P."/>
            <person name="Dorjee K."/>
            <person name="Dorris L."/>
            <person name="Duffey N."/>
            <person name="Dupes A."/>
            <person name="Elkins T."/>
            <person name="Engels R."/>
            <person name="Erickson J."/>
            <person name="Farina A."/>
            <person name="Faro S."/>
            <person name="Ferreira P."/>
            <person name="Fischer H."/>
            <person name="Fitzgerald M."/>
            <person name="Foley K."/>
            <person name="Gage D."/>
            <person name="Galagan J."/>
            <person name="Gearin G."/>
            <person name="Gnerre S."/>
            <person name="Gnirke A."/>
            <person name="Goyette A."/>
            <person name="Graham J."/>
            <person name="Grandbois E."/>
            <person name="Gyaltsen K."/>
            <person name="Hafez N."/>
            <person name="Hagopian D."/>
            <person name="Hagos B."/>
            <person name="Hall J."/>
            <person name="Hatcher B."/>
            <person name="Heller A."/>
            <person name="Higgins H."/>
            <person name="Honan T."/>
            <person name="Horn A."/>
            <person name="Houde N."/>
            <person name="Hughes L."/>
            <person name="Hulme W."/>
            <person name="Husby E."/>
            <person name="Iliev I."/>
            <person name="Jaffe D."/>
            <person name="Jones C."/>
            <person name="Kamal M."/>
            <person name="Kamat A."/>
            <person name="Kamvysselis M."/>
            <person name="Karlsson E."/>
            <person name="Kells C."/>
            <person name="Kieu A."/>
            <person name="Kisner P."/>
            <person name="Kodira C."/>
            <person name="Kulbokas E."/>
            <person name="Labutti K."/>
            <person name="Lama D."/>
            <person name="Landers T."/>
            <person name="Leger J."/>
            <person name="Levine S."/>
            <person name="Lewis D."/>
            <person name="Lewis T."/>
            <person name="Lindblad-toh K."/>
            <person name="Liu X."/>
            <person name="Lokyitsang T."/>
            <person name="Lokyitsang Y."/>
            <person name="Lucien O."/>
            <person name="Lui A."/>
            <person name="Ma L.J."/>
            <person name="Mabbitt R."/>
            <person name="Macdonald J."/>
            <person name="Maclean C."/>
            <person name="Major J."/>
            <person name="Manning J."/>
            <person name="Marabella R."/>
            <person name="Maru K."/>
            <person name="Matthews C."/>
            <person name="Mauceli E."/>
            <person name="Mccarthy M."/>
            <person name="Mcdonough S."/>
            <person name="Mcghee T."/>
            <person name="Meldrim J."/>
            <person name="Meneus L."/>
            <person name="Mesirov J."/>
            <person name="Mihalev A."/>
            <person name="Mihova T."/>
            <person name="Mikkelsen T."/>
            <person name="Mlenga V."/>
            <person name="Moru K."/>
            <person name="Mozes J."/>
            <person name="Mulrain L."/>
            <person name="Munson G."/>
            <person name="Naylor J."/>
            <person name="Newes C."/>
            <person name="Nguyen C."/>
            <person name="Nguyen N."/>
            <person name="Nguyen T."/>
            <person name="Nicol R."/>
            <person name="Nielsen C."/>
            <person name="Nizzari M."/>
            <person name="Norbu C."/>
            <person name="Norbu N."/>
            <person name="O'donnell P."/>
            <person name="Okoawo O."/>
            <person name="O'leary S."/>
            <person name="Omotosho B."/>
            <person name="O'neill K."/>
            <person name="Osman S."/>
            <person name="Parker S."/>
            <person name="Perrin D."/>
            <person name="Phunkhang P."/>
            <person name="Piqani B."/>
            <person name="Purcell S."/>
            <person name="Rachupka T."/>
            <person name="Ramasamy U."/>
            <person name="Rameau R."/>
            <person name="Ray V."/>
            <person name="Raymond C."/>
            <person name="Retta R."/>
            <person name="Richardson S."/>
            <person name="Rise C."/>
            <person name="Rodriguez J."/>
            <person name="Rogers J."/>
            <person name="Rogov P."/>
            <person name="Rutman M."/>
            <person name="Schupbach R."/>
            <person name="Seaman C."/>
            <person name="Settipalli S."/>
            <person name="Sharpe T."/>
            <person name="Sheridan J."/>
            <person name="Sherpa N."/>
            <person name="Shi J."/>
            <person name="Smirnov S."/>
            <person name="Smith C."/>
            <person name="Sougnez C."/>
            <person name="Spencer B."/>
            <person name="Stalker J."/>
            <person name="Stange-thomann N."/>
            <person name="Stavropoulos S."/>
            <person name="Stetson K."/>
            <person name="Stone C."/>
            <person name="Stone S."/>
            <person name="Stubbs M."/>
            <person name="Talamas J."/>
            <person name="Tchuinga P."/>
            <person name="Tenzing P."/>
            <person name="Tesfaye S."/>
            <person name="Theodore J."/>
            <person name="Thoulutsang Y."/>
            <person name="Topham K."/>
            <person name="Towey S."/>
            <person name="Tsamla T."/>
            <person name="Tsomo N."/>
            <person name="Vallee D."/>
            <person name="Vassiliev H."/>
            <person name="Venkataraman V."/>
            <person name="Vinson J."/>
            <person name="Vo A."/>
            <person name="Wade C."/>
            <person name="Wang S."/>
            <person name="Wangchuk T."/>
            <person name="Wangdi T."/>
            <person name="Whittaker C."/>
            <person name="Wilkinson J."/>
            <person name="Wu Y."/>
            <person name="Wyman D."/>
            <person name="Yadav S."/>
            <person name="Yang S."/>
            <person name="Yang X."/>
            <person name="Yeager S."/>
            <person name="Yee E."/>
            <person name="Young G."/>
            <person name="Zainoun J."/>
            <person name="Zembeck L."/>
            <person name="Zimmer A."/>
            <person name="Zody M."/>
            <person name="Lander E."/>
        </authorList>
    </citation>
    <scope>NUCLEOTIDE SEQUENCE [LARGE SCALE GENOMIC DNA]</scope>
</reference>
<feature type="region of interest" description="Disordered" evidence="1">
    <location>
        <begin position="1"/>
        <end position="22"/>
    </location>
</feature>
<dbReference type="HOGENOM" id="CLU_1874724_0_0_1"/>
<feature type="region of interest" description="Disordered" evidence="1">
    <location>
        <begin position="115"/>
        <end position="136"/>
    </location>
</feature>
<name>H2YB46_CIOSA</name>
<feature type="compositionally biased region" description="Polar residues" evidence="1">
    <location>
        <begin position="118"/>
        <end position="136"/>
    </location>
</feature>
<evidence type="ECO:0000259" key="2">
    <source>
        <dbReference type="Pfam" id="PF05902"/>
    </source>
</evidence>
<dbReference type="Pfam" id="PF05902">
    <property type="entry name" value="4_1_CTD"/>
    <property type="match status" value="1"/>
</dbReference>
<reference evidence="3" key="2">
    <citation type="submission" date="2025-08" db="UniProtKB">
        <authorList>
            <consortium name="Ensembl"/>
        </authorList>
    </citation>
    <scope>IDENTIFICATION</scope>
</reference>
<evidence type="ECO:0000256" key="1">
    <source>
        <dbReference type="SAM" id="MobiDB-lite"/>
    </source>
</evidence>
<dbReference type="Ensembl" id="ENSCSAVT00000002585.1">
    <property type="protein sequence ID" value="ENSCSAVP00000002544.1"/>
    <property type="gene ID" value="ENSCSAVG00000001500.1"/>
</dbReference>
<dbReference type="InterPro" id="IPR008379">
    <property type="entry name" value="Band_4.1_C"/>
</dbReference>
<proteinExistence type="predicted"/>
<reference evidence="3" key="3">
    <citation type="submission" date="2025-09" db="UniProtKB">
        <authorList>
            <consortium name="Ensembl"/>
        </authorList>
    </citation>
    <scope>IDENTIFICATION</scope>
</reference>
<dbReference type="GO" id="GO:0003779">
    <property type="term" value="F:actin binding"/>
    <property type="evidence" value="ECO:0007669"/>
    <property type="project" value="InterPro"/>
</dbReference>
<keyword evidence="4" id="KW-1185">Reference proteome</keyword>
<dbReference type="InParanoid" id="H2YB46"/>
<feature type="domain" description="Band 4.1 C-terminal" evidence="2">
    <location>
        <begin position="45"/>
        <end position="128"/>
    </location>
</feature>
<dbReference type="GO" id="GO:0005856">
    <property type="term" value="C:cytoskeleton"/>
    <property type="evidence" value="ECO:0007669"/>
    <property type="project" value="InterPro"/>
</dbReference>
<dbReference type="AlphaFoldDB" id="H2YB46"/>
<accession>H2YB46</accession>
<dbReference type="Proteomes" id="UP000007875">
    <property type="component" value="Unassembled WGS sequence"/>
</dbReference>
<organism evidence="3 4">
    <name type="scientific">Ciona savignyi</name>
    <name type="common">Pacific transparent sea squirt</name>
    <dbReference type="NCBI Taxonomy" id="51511"/>
    <lineage>
        <taxon>Eukaryota</taxon>
        <taxon>Metazoa</taxon>
        <taxon>Chordata</taxon>
        <taxon>Tunicata</taxon>
        <taxon>Ascidiacea</taxon>
        <taxon>Phlebobranchia</taxon>
        <taxon>Cionidae</taxon>
        <taxon>Ciona</taxon>
    </lineage>
</organism>
<sequence length="136" mass="15008">MSSDSSLDLPAPPSPVLGYKEPPTVKTEAVVVDSYVEEQPEGTTQPPIVQTETKTIIYETSTETPSEEPEITMHEGETQRELVSSQIISSETEYTVTTTEITKVVRGSVSETMVEKQMISTGDSAVDNPTTRRWRK</sequence>
<dbReference type="OMA" id="VNGTETH"/>